<dbReference type="Gene3D" id="2.60.40.1530">
    <property type="entry name" value="ntegrin, alpha v. Chain A, domain 4"/>
    <property type="match status" value="1"/>
</dbReference>
<dbReference type="GO" id="GO:0007157">
    <property type="term" value="P:heterophilic cell-cell adhesion via plasma membrane cell adhesion molecules"/>
    <property type="evidence" value="ECO:0007669"/>
    <property type="project" value="UniProtKB-ARBA"/>
</dbReference>
<evidence type="ECO:0000313" key="17">
    <source>
        <dbReference type="EMBL" id="GFS35309.1"/>
    </source>
</evidence>
<evidence type="ECO:0000256" key="11">
    <source>
        <dbReference type="ARBA" id="ARBA00023180"/>
    </source>
</evidence>
<dbReference type="SMART" id="SM00191">
    <property type="entry name" value="Int_alpha"/>
    <property type="match status" value="5"/>
</dbReference>
<dbReference type="Gene3D" id="2.60.40.1460">
    <property type="entry name" value="Integrin domains. Chain A, domain 2"/>
    <property type="match status" value="1"/>
</dbReference>
<evidence type="ECO:0000256" key="9">
    <source>
        <dbReference type="ARBA" id="ARBA00023136"/>
    </source>
</evidence>
<keyword evidence="11" id="KW-0325">Glycoprotein</keyword>
<keyword evidence="3 13" id="KW-0812">Transmembrane</keyword>
<dbReference type="Gene3D" id="2.130.10.130">
    <property type="entry name" value="Integrin alpha, N-terminal"/>
    <property type="match status" value="1"/>
</dbReference>
<evidence type="ECO:0000259" key="16">
    <source>
        <dbReference type="Pfam" id="PF20806"/>
    </source>
</evidence>
<dbReference type="Pfam" id="PF08441">
    <property type="entry name" value="Integrin_A_Ig_1"/>
    <property type="match status" value="1"/>
</dbReference>
<dbReference type="InterPro" id="IPR013649">
    <property type="entry name" value="Integrin_alpha_Ig-like_1"/>
</dbReference>
<evidence type="ECO:0000256" key="8">
    <source>
        <dbReference type="ARBA" id="ARBA00023037"/>
    </source>
</evidence>
<evidence type="ECO:0000256" key="13">
    <source>
        <dbReference type="RuleBase" id="RU003762"/>
    </source>
</evidence>
<feature type="repeat" description="FG-GAP" evidence="12">
    <location>
        <begin position="450"/>
        <end position="512"/>
    </location>
</feature>
<dbReference type="GO" id="GO:0005178">
    <property type="term" value="F:integrin binding"/>
    <property type="evidence" value="ECO:0007669"/>
    <property type="project" value="TreeGrafter"/>
</dbReference>
<dbReference type="AlphaFoldDB" id="A0A8X6I945"/>
<feature type="repeat" description="FG-GAP" evidence="12">
    <location>
        <begin position="322"/>
        <end position="381"/>
    </location>
</feature>
<dbReference type="PROSITE" id="PS51470">
    <property type="entry name" value="FG_GAP"/>
    <property type="match status" value="3"/>
</dbReference>
<gene>
    <name evidence="17" type="primary">mew</name>
    <name evidence="17" type="ORF">NPIL_244441</name>
</gene>
<organism evidence="17 18">
    <name type="scientific">Nephila pilipes</name>
    <name type="common">Giant wood spider</name>
    <name type="synonym">Nephila maculata</name>
    <dbReference type="NCBI Taxonomy" id="299642"/>
    <lineage>
        <taxon>Eukaryota</taxon>
        <taxon>Metazoa</taxon>
        <taxon>Ecdysozoa</taxon>
        <taxon>Arthropoda</taxon>
        <taxon>Chelicerata</taxon>
        <taxon>Arachnida</taxon>
        <taxon>Araneae</taxon>
        <taxon>Araneomorphae</taxon>
        <taxon>Entelegynae</taxon>
        <taxon>Araneoidea</taxon>
        <taxon>Nephilidae</taxon>
        <taxon>Nephila</taxon>
    </lineage>
</organism>
<evidence type="ECO:0000256" key="10">
    <source>
        <dbReference type="ARBA" id="ARBA00023170"/>
    </source>
</evidence>
<evidence type="ECO:0000256" key="1">
    <source>
        <dbReference type="ARBA" id="ARBA00004479"/>
    </source>
</evidence>
<evidence type="ECO:0000256" key="2">
    <source>
        <dbReference type="ARBA" id="ARBA00008054"/>
    </source>
</evidence>
<evidence type="ECO:0000256" key="7">
    <source>
        <dbReference type="ARBA" id="ARBA00022989"/>
    </source>
</evidence>
<dbReference type="PANTHER" id="PTHR23220:SF122">
    <property type="entry name" value="INTEGRIN ALPHA-PS1"/>
    <property type="match status" value="1"/>
</dbReference>
<evidence type="ECO:0000256" key="6">
    <source>
        <dbReference type="ARBA" id="ARBA00022889"/>
    </source>
</evidence>
<dbReference type="OrthoDB" id="5317514at2759"/>
<dbReference type="PRINTS" id="PR01185">
    <property type="entry name" value="INTEGRINA"/>
</dbReference>
<dbReference type="GO" id="GO:0008305">
    <property type="term" value="C:integrin complex"/>
    <property type="evidence" value="ECO:0007669"/>
    <property type="project" value="InterPro"/>
</dbReference>
<feature type="domain" description="Integrin alpha third immunoglobulin-like" evidence="16">
    <location>
        <begin position="810"/>
        <end position="1026"/>
    </location>
</feature>
<dbReference type="InterPro" id="IPR013519">
    <property type="entry name" value="Int_alpha_beta-p"/>
</dbReference>
<dbReference type="GO" id="GO:0048513">
    <property type="term" value="P:animal organ development"/>
    <property type="evidence" value="ECO:0007669"/>
    <property type="project" value="UniProtKB-ARBA"/>
</dbReference>
<dbReference type="Pfam" id="PF20806">
    <property type="entry name" value="Integrin_A_Ig_3"/>
    <property type="match status" value="1"/>
</dbReference>
<comment type="subcellular location">
    <subcellularLocation>
        <location evidence="1 13">Membrane</location>
        <topology evidence="1 13">Single-pass type I membrane protein</topology>
    </subcellularLocation>
</comment>
<evidence type="ECO:0000259" key="14">
    <source>
        <dbReference type="Pfam" id="PF08441"/>
    </source>
</evidence>
<comment type="caution">
    <text evidence="17">The sequence shown here is derived from an EMBL/GenBank/DDBJ whole genome shotgun (WGS) entry which is preliminary data.</text>
</comment>
<protein>
    <submittedName>
        <fullName evidence="17">Integrin alpha-PS1</fullName>
    </submittedName>
</protein>
<evidence type="ECO:0000259" key="15">
    <source>
        <dbReference type="Pfam" id="PF20805"/>
    </source>
</evidence>
<dbReference type="GO" id="GO:0007160">
    <property type="term" value="P:cell-matrix adhesion"/>
    <property type="evidence" value="ECO:0007669"/>
    <property type="project" value="TreeGrafter"/>
</dbReference>
<evidence type="ECO:0000256" key="3">
    <source>
        <dbReference type="ARBA" id="ARBA00022692"/>
    </source>
</evidence>
<dbReference type="InterPro" id="IPR032695">
    <property type="entry name" value="Integrin_dom_sf"/>
</dbReference>
<evidence type="ECO:0000256" key="5">
    <source>
        <dbReference type="ARBA" id="ARBA00022737"/>
    </source>
</evidence>
<keyword evidence="5" id="KW-0677">Repeat</keyword>
<accession>A0A8X6I945</accession>
<keyword evidence="9 13" id="KW-0472">Membrane</keyword>
<dbReference type="Proteomes" id="UP000887013">
    <property type="component" value="Unassembled WGS sequence"/>
</dbReference>
<evidence type="ECO:0000313" key="18">
    <source>
        <dbReference type="Proteomes" id="UP000887013"/>
    </source>
</evidence>
<dbReference type="PROSITE" id="PS00242">
    <property type="entry name" value="INTEGRIN_ALPHA"/>
    <property type="match status" value="1"/>
</dbReference>
<keyword evidence="4" id="KW-0732">Signal</keyword>
<keyword evidence="8 13" id="KW-0401">Integrin</keyword>
<dbReference type="Pfam" id="PF20805">
    <property type="entry name" value="Integrin_A_Ig_2"/>
    <property type="match status" value="1"/>
</dbReference>
<dbReference type="GO" id="GO:0033627">
    <property type="term" value="P:cell adhesion mediated by integrin"/>
    <property type="evidence" value="ECO:0007669"/>
    <property type="project" value="TreeGrafter"/>
</dbReference>
<dbReference type="GO" id="GO:0009897">
    <property type="term" value="C:external side of plasma membrane"/>
    <property type="evidence" value="ECO:0007669"/>
    <property type="project" value="TreeGrafter"/>
</dbReference>
<dbReference type="InterPro" id="IPR048286">
    <property type="entry name" value="Integrin_alpha_Ig-like_3"/>
</dbReference>
<reference evidence="17" key="1">
    <citation type="submission" date="2020-08" db="EMBL/GenBank/DDBJ databases">
        <title>Multicomponent nature underlies the extraordinary mechanical properties of spider dragline silk.</title>
        <authorList>
            <person name="Kono N."/>
            <person name="Nakamura H."/>
            <person name="Mori M."/>
            <person name="Yoshida Y."/>
            <person name="Ohtoshi R."/>
            <person name="Malay A.D."/>
            <person name="Moran D.A.P."/>
            <person name="Tomita M."/>
            <person name="Numata K."/>
            <person name="Arakawa K."/>
        </authorList>
    </citation>
    <scope>NUCLEOTIDE SEQUENCE</scope>
</reference>
<name>A0A8X6I945_NEPPI</name>
<feature type="repeat" description="FG-GAP" evidence="12">
    <location>
        <begin position="382"/>
        <end position="439"/>
    </location>
</feature>
<feature type="transmembrane region" description="Helical" evidence="13">
    <location>
        <begin position="1037"/>
        <end position="1061"/>
    </location>
</feature>
<dbReference type="InterPro" id="IPR013517">
    <property type="entry name" value="FG-GAP"/>
</dbReference>
<dbReference type="SUPFAM" id="SSF69318">
    <property type="entry name" value="Integrin alpha N-terminal domain"/>
    <property type="match status" value="1"/>
</dbReference>
<dbReference type="Pfam" id="PF01839">
    <property type="entry name" value="FG-GAP"/>
    <property type="match status" value="2"/>
</dbReference>
<keyword evidence="7 13" id="KW-1133">Transmembrane helix</keyword>
<keyword evidence="18" id="KW-1185">Reference proteome</keyword>
<dbReference type="PANTHER" id="PTHR23220">
    <property type="entry name" value="INTEGRIN ALPHA"/>
    <property type="match status" value="1"/>
</dbReference>
<keyword evidence="10 13" id="KW-0675">Receptor</keyword>
<dbReference type="InterPro" id="IPR028994">
    <property type="entry name" value="Integrin_alpha_N"/>
</dbReference>
<dbReference type="InterPro" id="IPR018184">
    <property type="entry name" value="Integrin_alpha_C_CS"/>
</dbReference>
<feature type="domain" description="Integrin alpha first immunoglubulin-like" evidence="14">
    <location>
        <begin position="497"/>
        <end position="663"/>
    </location>
</feature>
<dbReference type="GO" id="GO:0007229">
    <property type="term" value="P:integrin-mediated signaling pathway"/>
    <property type="evidence" value="ECO:0007669"/>
    <property type="project" value="UniProtKB-KW"/>
</dbReference>
<dbReference type="InterPro" id="IPR000413">
    <property type="entry name" value="Integrin_alpha"/>
</dbReference>
<evidence type="ECO:0000256" key="12">
    <source>
        <dbReference type="PROSITE-ProRule" id="PRU00803"/>
    </source>
</evidence>
<proteinExistence type="inferred from homology"/>
<feature type="domain" description="Integrin alpha second immunoglobulin-like" evidence="15">
    <location>
        <begin position="664"/>
        <end position="802"/>
    </location>
</feature>
<keyword evidence="6 13" id="KW-0130">Cell adhesion</keyword>
<sequence>MLSSFIHNLKPPFSPILRLTTFLNSHSLCFHLLEPPQSKQFFVETPPYLSKALEIPGSANRSLETRDQSLRARCSSRGEHQLIFFVTCLDNLEYILRTFLKLLIGAPKAKTFGYNNSGAVYRCPLTTLTGDCDQITIDQKTSPKNRAIKDDQWLGVTVQSGGPGGYVMFCAHRYILAGDDYQWGQGICYSLKQDLSYGREWEPCQNRPVNKAHEQYGYCQAGTSGMITDDNTIVIGTPGPFTWRGTIFTNSVPFKIKDDKRWYFGPLMEETSPVDKYSYLGMSVTSANFFNGKRSFVGGAPRSNGTGQVVFFAKKRNDVTFDVQLILNGEKFASSFGYSLTSIDINSDGYVDLVVGAPFYFDKGKGGAVYIYMNSAGGISENTEPIKIIGKPESRFGFAVENTGDLNQDGFPDLAVGAPYEEGGGAVYIYSGSEDGIILTPSQVIRPEDVKELANTFNENFQTFGYSLNGRIDIDNNGYPDLLIGSYESNTVVLLRSRPVLDIITSVTGQLSSIDPDKKGCEMDRNAPGVCFSFEACFQFNSSLSTFDAQKLKYKIEAETFTGRKYYRVRFKSSLESDTPNIVEKEIIMKGSSFNRKHCSEEVVYLKDKSDIQNPVQFKLTYSLIQKDPILSNPGDPLSDVNIYPILNQREASKIFEAKFLKDCGANDICESYLDVAVDINLKRDEQGKPVLYLGEKQLALSVKVTNSKEPAYDAMLYVFHPASLSYVGRKVVKGDQIECVPFNTTVTRCELGNPLKNDEVELQIRFNPKEVASDDRSLKLSVKVNTTSVDESIREDTEIEASIVKLAELEIRGASQPEQAFYGGDSSKVPVYVEDIGNEVTHIYEIINHGPWLATGVEVFVSWPYEAIGSYEHGKWLLYLVENPEIIGNGYCELDPSQLNPLKLQRHPEELRLASASSSRRRVKRGVEPQELRMEGKIVKVVNLDCEKNTAKCFQFQCYFRSIERGSTAIVRIKARLWNSTFVTDYPAVDWVTISSRAHIRAISDDIRQTDEANDYTSAETKAYPDIALYQKTEEVALWIIILAACAGILLLIILIIILWKCGFFKRKKPGYEPAPTHEKEYS</sequence>
<dbReference type="EMBL" id="BMAW01042655">
    <property type="protein sequence ID" value="GFS35309.1"/>
    <property type="molecule type" value="Genomic_DNA"/>
</dbReference>
<comment type="similarity">
    <text evidence="2 13">Belongs to the integrin alpha chain family.</text>
</comment>
<dbReference type="SUPFAM" id="SSF69179">
    <property type="entry name" value="Integrin domains"/>
    <property type="match status" value="3"/>
</dbReference>
<dbReference type="InterPro" id="IPR048285">
    <property type="entry name" value="Integrin_alpha_Ig-like_2"/>
</dbReference>
<evidence type="ECO:0000256" key="4">
    <source>
        <dbReference type="ARBA" id="ARBA00022729"/>
    </source>
</evidence>
<dbReference type="Gene3D" id="2.60.40.1510">
    <property type="entry name" value="ntegrin, alpha v. Chain A, domain 3"/>
    <property type="match status" value="1"/>
</dbReference>
<dbReference type="Gene3D" id="1.20.5.930">
    <property type="entry name" value="Bicelle-embedded integrin alpha(iib) transmembrane segment"/>
    <property type="match status" value="1"/>
</dbReference>